<accession>A0A409VUV0</accession>
<feature type="compositionally biased region" description="Polar residues" evidence="1">
    <location>
        <begin position="212"/>
        <end position="230"/>
    </location>
</feature>
<feature type="region of interest" description="Disordered" evidence="1">
    <location>
        <begin position="266"/>
        <end position="378"/>
    </location>
</feature>
<sequence length="433" mass="47730">MDFDIAWCPVCDRQIAPKRYTVTVPVPAPPKPAGRPRPKPPVVMRQRTLIDQGPIPLYCSDECQLADLNTHRAGVPPLDPAREVPDSAAPIKPSKKDSFSDSESSASSSSTMSSLDKLVKMYNFPPLPPPPPAFDEPAPEPAPREYNTGIMMAGKLITSLCPPPQKPFEGKYRPAQEPRKPIPGWTDGSNAWRSAVYSVAAPKSAHDPFFRDNQSFAASSHRPSSFRNKPSYSSSALSSAPAAMRSASDDMITKFSENFIRRSESRVSLYNNNSTATPSSPSSTRSMPFSSPPKRERSIVHPGAKGKLLVPDVKLKVHSGSSSSLSSAWTGPTSASSRRSVRSPLSATSDTDDDNDTERCDSALSRPRRPTENTRSWSYDNVKTYDIMPIPPKKVKKMEKRIVDGEEKEVEVEVEVYEERKRLFLFPPTRISP</sequence>
<feature type="compositionally biased region" description="Low complexity" evidence="1">
    <location>
        <begin position="231"/>
        <end position="246"/>
    </location>
</feature>
<name>A0A409VUV0_9AGAR</name>
<dbReference type="OrthoDB" id="3365472at2759"/>
<feature type="compositionally biased region" description="Pro residues" evidence="1">
    <location>
        <begin position="125"/>
        <end position="134"/>
    </location>
</feature>
<evidence type="ECO:0000313" key="2">
    <source>
        <dbReference type="EMBL" id="PPQ70028.1"/>
    </source>
</evidence>
<feature type="compositionally biased region" description="Low complexity" evidence="1">
    <location>
        <begin position="274"/>
        <end position="289"/>
    </location>
</feature>
<evidence type="ECO:0000313" key="3">
    <source>
        <dbReference type="Proteomes" id="UP000284706"/>
    </source>
</evidence>
<evidence type="ECO:0000256" key="1">
    <source>
        <dbReference type="SAM" id="MobiDB-lite"/>
    </source>
</evidence>
<proteinExistence type="predicted"/>
<feature type="region of interest" description="Disordered" evidence="1">
    <location>
        <begin position="158"/>
        <end position="188"/>
    </location>
</feature>
<dbReference type="Proteomes" id="UP000284706">
    <property type="component" value="Unassembled WGS sequence"/>
</dbReference>
<dbReference type="EMBL" id="NHYE01005555">
    <property type="protein sequence ID" value="PPQ70028.1"/>
    <property type="molecule type" value="Genomic_DNA"/>
</dbReference>
<reference evidence="2 3" key="1">
    <citation type="journal article" date="2018" name="Evol. Lett.">
        <title>Horizontal gene cluster transfer increased hallucinogenic mushroom diversity.</title>
        <authorList>
            <person name="Reynolds H.T."/>
            <person name="Vijayakumar V."/>
            <person name="Gluck-Thaler E."/>
            <person name="Korotkin H.B."/>
            <person name="Matheny P.B."/>
            <person name="Slot J.C."/>
        </authorList>
    </citation>
    <scope>NUCLEOTIDE SEQUENCE [LARGE SCALE GENOMIC DNA]</scope>
    <source>
        <strain evidence="2 3">SRW20</strain>
    </source>
</reference>
<feature type="compositionally biased region" description="Basic and acidic residues" evidence="1">
    <location>
        <begin position="168"/>
        <end position="180"/>
    </location>
</feature>
<feature type="compositionally biased region" description="Polar residues" evidence="1">
    <location>
        <begin position="328"/>
        <end position="338"/>
    </location>
</feature>
<gene>
    <name evidence="2" type="ORF">CVT26_013316</name>
</gene>
<feature type="compositionally biased region" description="Low complexity" evidence="1">
    <location>
        <begin position="101"/>
        <end position="116"/>
    </location>
</feature>
<dbReference type="InParanoid" id="A0A409VUV0"/>
<comment type="caution">
    <text evidence="2">The sequence shown here is derived from an EMBL/GenBank/DDBJ whole genome shotgun (WGS) entry which is preliminary data.</text>
</comment>
<keyword evidence="3" id="KW-1185">Reference proteome</keyword>
<dbReference type="AlphaFoldDB" id="A0A409VUV0"/>
<protein>
    <submittedName>
        <fullName evidence="2">Uncharacterized protein</fullName>
    </submittedName>
</protein>
<organism evidence="2 3">
    <name type="scientific">Gymnopilus dilepis</name>
    <dbReference type="NCBI Taxonomy" id="231916"/>
    <lineage>
        <taxon>Eukaryota</taxon>
        <taxon>Fungi</taxon>
        <taxon>Dikarya</taxon>
        <taxon>Basidiomycota</taxon>
        <taxon>Agaricomycotina</taxon>
        <taxon>Agaricomycetes</taxon>
        <taxon>Agaricomycetidae</taxon>
        <taxon>Agaricales</taxon>
        <taxon>Agaricineae</taxon>
        <taxon>Hymenogastraceae</taxon>
        <taxon>Gymnopilus</taxon>
    </lineage>
</organism>
<feature type="region of interest" description="Disordered" evidence="1">
    <location>
        <begin position="71"/>
        <end position="146"/>
    </location>
</feature>
<feature type="region of interest" description="Disordered" evidence="1">
    <location>
        <begin position="208"/>
        <end position="247"/>
    </location>
</feature>